<dbReference type="OrthoDB" id="70354at2"/>
<reference evidence="1 2" key="1">
    <citation type="submission" date="2017-04" db="EMBL/GenBank/DDBJ databases">
        <authorList>
            <person name="Afonso C.L."/>
            <person name="Miller P.J."/>
            <person name="Scott M.A."/>
            <person name="Spackman E."/>
            <person name="Goraichik I."/>
            <person name="Dimitrov K.M."/>
            <person name="Suarez D.L."/>
            <person name="Swayne D.E."/>
        </authorList>
    </citation>
    <scope>NUCLEOTIDE SEQUENCE [LARGE SCALE GENOMIC DNA]</scope>
    <source>
        <strain evidence="1 2">KR-140</strain>
    </source>
</reference>
<dbReference type="SUPFAM" id="SSF140990">
    <property type="entry name" value="FtsH protease domain-like"/>
    <property type="match status" value="1"/>
</dbReference>
<dbReference type="GO" id="GO:0004176">
    <property type="term" value="F:ATP-dependent peptidase activity"/>
    <property type="evidence" value="ECO:0007669"/>
    <property type="project" value="InterPro"/>
</dbReference>
<sequence>MPELTLSTAASQTTLHAEHAAYALAGAAVLAGKFNRPTLRVTSARLYPEAQVTFGDTAVAFALRANRAFLEETVMTVLAEAAAQEIKFGAVGDARPLERAAQLLREAAQSSDEAEVGEAYLTVLLARTRGELRRSWVEVEVVSMALQERGVLSGQEIQHRVDCVQGIRGTTLN</sequence>
<evidence type="ECO:0000313" key="1">
    <source>
        <dbReference type="EMBL" id="SMB80274.1"/>
    </source>
</evidence>
<organism evidence="1 2">
    <name type="scientific">Deinococcus hopiensis KR-140</name>
    <dbReference type="NCBI Taxonomy" id="695939"/>
    <lineage>
        <taxon>Bacteria</taxon>
        <taxon>Thermotogati</taxon>
        <taxon>Deinococcota</taxon>
        <taxon>Deinococci</taxon>
        <taxon>Deinococcales</taxon>
        <taxon>Deinococcaceae</taxon>
        <taxon>Deinococcus</taxon>
    </lineage>
</organism>
<accession>A0A1W1UHP0</accession>
<dbReference type="GO" id="GO:0005524">
    <property type="term" value="F:ATP binding"/>
    <property type="evidence" value="ECO:0007669"/>
    <property type="project" value="InterPro"/>
</dbReference>
<dbReference type="EMBL" id="FWWU01000004">
    <property type="protein sequence ID" value="SMB80274.1"/>
    <property type="molecule type" value="Genomic_DNA"/>
</dbReference>
<keyword evidence="2" id="KW-1185">Reference proteome</keyword>
<dbReference type="Proteomes" id="UP000192582">
    <property type="component" value="Unassembled WGS sequence"/>
</dbReference>
<dbReference type="STRING" id="695939.SAMN00790413_05470"/>
<evidence type="ECO:0000313" key="2">
    <source>
        <dbReference type="Proteomes" id="UP000192582"/>
    </source>
</evidence>
<protein>
    <submittedName>
        <fullName evidence="1">Uncharacterized protein</fullName>
    </submittedName>
</protein>
<dbReference type="AlphaFoldDB" id="A0A1W1UHP0"/>
<gene>
    <name evidence="1" type="ORF">SAMN00790413_05470</name>
</gene>
<proteinExistence type="predicted"/>
<dbReference type="InterPro" id="IPR037219">
    <property type="entry name" value="Peptidase_M41-like"/>
</dbReference>
<dbReference type="RefSeq" id="WP_084045684.1">
    <property type="nucleotide sequence ID" value="NZ_FWWU01000004.1"/>
</dbReference>
<name>A0A1W1UHP0_9DEIO</name>
<dbReference type="GO" id="GO:0006508">
    <property type="term" value="P:proteolysis"/>
    <property type="evidence" value="ECO:0007669"/>
    <property type="project" value="InterPro"/>
</dbReference>
<dbReference type="GO" id="GO:0004222">
    <property type="term" value="F:metalloendopeptidase activity"/>
    <property type="evidence" value="ECO:0007669"/>
    <property type="project" value="InterPro"/>
</dbReference>